<reference evidence="1" key="1">
    <citation type="submission" date="2023-03" db="EMBL/GenBank/DDBJ databases">
        <title>Massive genome expansion in bonnet fungi (Mycena s.s.) driven by repeated elements and novel gene families across ecological guilds.</title>
        <authorList>
            <consortium name="Lawrence Berkeley National Laboratory"/>
            <person name="Harder C.B."/>
            <person name="Miyauchi S."/>
            <person name="Viragh M."/>
            <person name="Kuo A."/>
            <person name="Thoen E."/>
            <person name="Andreopoulos B."/>
            <person name="Lu D."/>
            <person name="Skrede I."/>
            <person name="Drula E."/>
            <person name="Henrissat B."/>
            <person name="Morin E."/>
            <person name="Kohler A."/>
            <person name="Barry K."/>
            <person name="LaButti K."/>
            <person name="Morin E."/>
            <person name="Salamov A."/>
            <person name="Lipzen A."/>
            <person name="Mereny Z."/>
            <person name="Hegedus B."/>
            <person name="Baldrian P."/>
            <person name="Stursova M."/>
            <person name="Weitz H."/>
            <person name="Taylor A."/>
            <person name="Grigoriev I.V."/>
            <person name="Nagy L.G."/>
            <person name="Martin F."/>
            <person name="Kauserud H."/>
        </authorList>
    </citation>
    <scope>NUCLEOTIDE SEQUENCE</scope>
    <source>
        <strain evidence="1">CBHHK188m</strain>
    </source>
</reference>
<proteinExistence type="predicted"/>
<protein>
    <submittedName>
        <fullName evidence="1">Uncharacterized protein</fullName>
    </submittedName>
</protein>
<accession>A0AAD7IW59</accession>
<keyword evidence="2" id="KW-1185">Reference proteome</keyword>
<gene>
    <name evidence="1" type="ORF">DFH07DRAFT_525077</name>
</gene>
<dbReference type="AlphaFoldDB" id="A0AAD7IW59"/>
<dbReference type="Proteomes" id="UP001215280">
    <property type="component" value="Unassembled WGS sequence"/>
</dbReference>
<evidence type="ECO:0000313" key="2">
    <source>
        <dbReference type="Proteomes" id="UP001215280"/>
    </source>
</evidence>
<organism evidence="1 2">
    <name type="scientific">Mycena maculata</name>
    <dbReference type="NCBI Taxonomy" id="230809"/>
    <lineage>
        <taxon>Eukaryota</taxon>
        <taxon>Fungi</taxon>
        <taxon>Dikarya</taxon>
        <taxon>Basidiomycota</taxon>
        <taxon>Agaricomycotina</taxon>
        <taxon>Agaricomycetes</taxon>
        <taxon>Agaricomycetidae</taxon>
        <taxon>Agaricales</taxon>
        <taxon>Marasmiineae</taxon>
        <taxon>Mycenaceae</taxon>
        <taxon>Mycena</taxon>
    </lineage>
</organism>
<sequence>MGGRSVRTAREFLLTPFDAASHPALCSRFTPPYSHHPPQRHCPIIQSAIFWHLLPVKSALTPGHRCPVPAHGRRSQYRFGATSTVHCTLSGPPSSQPFECGVDGGEQWFWRPRCVSGACGRSVARVSACANGTFVDMGGAHEWGIRFWPVSAGEQQIVRVGCPRVWAPPHPRIIGLYMQVFWNGTRVVPVADVGDGFRRDRWSNCDLIFAGVFCHGMWSESNVEFLSRGAFSAARTGLGNTFFSFDLRVQVENQSHGLD</sequence>
<evidence type="ECO:0000313" key="1">
    <source>
        <dbReference type="EMBL" id="KAJ7751770.1"/>
    </source>
</evidence>
<name>A0AAD7IW59_9AGAR</name>
<dbReference type="EMBL" id="JARJLG010000077">
    <property type="protein sequence ID" value="KAJ7751770.1"/>
    <property type="molecule type" value="Genomic_DNA"/>
</dbReference>
<comment type="caution">
    <text evidence="1">The sequence shown here is derived from an EMBL/GenBank/DDBJ whole genome shotgun (WGS) entry which is preliminary data.</text>
</comment>